<feature type="compositionally biased region" description="Basic and acidic residues" evidence="7">
    <location>
        <begin position="43"/>
        <end position="57"/>
    </location>
</feature>
<evidence type="ECO:0000256" key="7">
    <source>
        <dbReference type="SAM" id="MobiDB-lite"/>
    </source>
</evidence>
<accession>A0A9P6UNU6</accession>
<comment type="similarity">
    <text evidence="2">Belongs to the COA8 family.</text>
</comment>
<gene>
    <name evidence="8" type="ORF">BGZ97_010761</name>
</gene>
<comment type="caution">
    <text evidence="8">The sequence shown here is derived from an EMBL/GenBank/DDBJ whole genome shotgun (WGS) entry which is preliminary data.</text>
</comment>
<evidence type="ECO:0000256" key="4">
    <source>
        <dbReference type="ARBA" id="ARBA00022946"/>
    </source>
</evidence>
<dbReference type="Pfam" id="PF10231">
    <property type="entry name" value="COA8"/>
    <property type="match status" value="1"/>
</dbReference>
<proteinExistence type="inferred from homology"/>
<evidence type="ECO:0000313" key="9">
    <source>
        <dbReference type="Proteomes" id="UP000823405"/>
    </source>
</evidence>
<evidence type="ECO:0000256" key="6">
    <source>
        <dbReference type="ARBA" id="ARBA00023136"/>
    </source>
</evidence>
<reference evidence="8" key="1">
    <citation type="journal article" date="2020" name="Fungal Divers.">
        <title>Resolving the Mortierellaceae phylogeny through synthesis of multi-gene phylogenetics and phylogenomics.</title>
        <authorList>
            <person name="Vandepol N."/>
            <person name="Liber J."/>
            <person name="Desiro A."/>
            <person name="Na H."/>
            <person name="Kennedy M."/>
            <person name="Barry K."/>
            <person name="Grigoriev I.V."/>
            <person name="Miller A.N."/>
            <person name="O'Donnell K."/>
            <person name="Stajich J.E."/>
            <person name="Bonito G."/>
        </authorList>
    </citation>
    <scope>NUCLEOTIDE SEQUENCE</scope>
    <source>
        <strain evidence="8">NVP60</strain>
    </source>
</reference>
<dbReference type="EMBL" id="JAAAIN010000572">
    <property type="protein sequence ID" value="KAG0312868.1"/>
    <property type="molecule type" value="Genomic_DNA"/>
</dbReference>
<dbReference type="Proteomes" id="UP000823405">
    <property type="component" value="Unassembled WGS sequence"/>
</dbReference>
<feature type="compositionally biased region" description="Low complexity" evidence="7">
    <location>
        <begin position="21"/>
        <end position="41"/>
    </location>
</feature>
<evidence type="ECO:0000256" key="3">
    <source>
        <dbReference type="ARBA" id="ARBA00022792"/>
    </source>
</evidence>
<evidence type="ECO:0000313" key="8">
    <source>
        <dbReference type="EMBL" id="KAG0312868.1"/>
    </source>
</evidence>
<evidence type="ECO:0000256" key="2">
    <source>
        <dbReference type="ARBA" id="ARBA00005453"/>
    </source>
</evidence>
<dbReference type="InterPro" id="IPR018796">
    <property type="entry name" value="COA8"/>
</dbReference>
<protein>
    <recommendedName>
        <fullName evidence="10">Apoptogenic protein 1, mitochondrial</fullName>
    </recommendedName>
</protein>
<evidence type="ECO:0008006" key="10">
    <source>
        <dbReference type="Google" id="ProtNLM"/>
    </source>
</evidence>
<dbReference type="OrthoDB" id="6246201at2759"/>
<dbReference type="AlphaFoldDB" id="A0A9P6UNU6"/>
<keyword evidence="5" id="KW-0496">Mitochondrion</keyword>
<dbReference type="PANTHER" id="PTHR31107:SF2">
    <property type="entry name" value="CYTOCHROME C OXIDASE ASSEMBLY FACTOR 8"/>
    <property type="match status" value="1"/>
</dbReference>
<name>A0A9P6UNU6_9FUNG</name>
<sequence>MNSLRTKTTATAIRICRRHVSSSTKSAAASKATTSTESPSTTKKRENLDPAQNRDKFLVGNPHPVSNLRPVLYPIPANESKEDRLFRENRERVDAFNQNFWVNNNAMFNKAKAEYEEKIRAQNGNQPVTTDELSVFYKDFLDKAYERQLNYNKQWWIENISLLLPAAKAAVRKWTSRSS</sequence>
<dbReference type="PANTHER" id="PTHR31107">
    <property type="entry name" value="APOPTOGENIC PROTEIN 1, MITOCHONDRIAL"/>
    <property type="match status" value="1"/>
</dbReference>
<feature type="region of interest" description="Disordered" evidence="7">
    <location>
        <begin position="18"/>
        <end position="63"/>
    </location>
</feature>
<organism evidence="8 9">
    <name type="scientific">Linnemannia gamsii</name>
    <dbReference type="NCBI Taxonomy" id="64522"/>
    <lineage>
        <taxon>Eukaryota</taxon>
        <taxon>Fungi</taxon>
        <taxon>Fungi incertae sedis</taxon>
        <taxon>Mucoromycota</taxon>
        <taxon>Mortierellomycotina</taxon>
        <taxon>Mortierellomycetes</taxon>
        <taxon>Mortierellales</taxon>
        <taxon>Mortierellaceae</taxon>
        <taxon>Linnemannia</taxon>
    </lineage>
</organism>
<comment type="subcellular location">
    <subcellularLocation>
        <location evidence="1">Mitochondrion inner membrane</location>
        <topology evidence="1">Peripheral membrane protein</topology>
        <orientation evidence="1">Matrix side</orientation>
    </subcellularLocation>
</comment>
<keyword evidence="3" id="KW-0999">Mitochondrion inner membrane</keyword>
<keyword evidence="4" id="KW-0809">Transit peptide</keyword>
<evidence type="ECO:0000256" key="5">
    <source>
        <dbReference type="ARBA" id="ARBA00023128"/>
    </source>
</evidence>
<keyword evidence="9" id="KW-1185">Reference proteome</keyword>
<dbReference type="GO" id="GO:0097193">
    <property type="term" value="P:intrinsic apoptotic signaling pathway"/>
    <property type="evidence" value="ECO:0007669"/>
    <property type="project" value="InterPro"/>
</dbReference>
<dbReference type="GO" id="GO:0005743">
    <property type="term" value="C:mitochondrial inner membrane"/>
    <property type="evidence" value="ECO:0007669"/>
    <property type="project" value="UniProtKB-SubCell"/>
</dbReference>
<keyword evidence="6" id="KW-0472">Membrane</keyword>
<evidence type="ECO:0000256" key="1">
    <source>
        <dbReference type="ARBA" id="ARBA00004443"/>
    </source>
</evidence>